<name>A0A2P5X737_GOSBA</name>
<sequence length="325" mass="37711">MEVLSHFSHVHPLIFNDEKSHESEEVYCCACGELVSGPRFSCMECGFHLDKNCAEAPAEMDHPFHRKHNLKLRSSSPYVEDNPICGFCNNIYNECTAQVCGFCHEEVNMECGSYYCSKCKFIIHVNCALKEASWCYKIESKDDFDNLNAICEVYLCKEHVCVRCADIPLSCMSGGHKHLLLFYNRYFGQCCNACGDIFDAWHKVDRHYLVLTFHEDTDYSEYLYCDICEEQRSPYTWFYHCAICDNSAHLHCVVGDHPFIKRGMTFIDSDHPHVLVFVEKVYDYPRCCNCGQHCLDLAVECSDAECKYIIHWSCSTLYNRLLEYI</sequence>
<accession>A0A2P5X737</accession>
<dbReference type="InterPro" id="IPR046349">
    <property type="entry name" value="C1-like_sf"/>
</dbReference>
<keyword evidence="2" id="KW-0677">Repeat</keyword>
<reference evidence="5 6" key="1">
    <citation type="submission" date="2015-01" db="EMBL/GenBank/DDBJ databases">
        <title>Genome of allotetraploid Gossypium barbadense reveals genomic plasticity and fiber elongation in cotton evolution.</title>
        <authorList>
            <person name="Chen X."/>
            <person name="Liu X."/>
            <person name="Zhao B."/>
            <person name="Zheng H."/>
            <person name="Hu Y."/>
            <person name="Lu G."/>
            <person name="Yang C."/>
            <person name="Chen J."/>
            <person name="Shan C."/>
            <person name="Zhang L."/>
            <person name="Zhou Y."/>
            <person name="Wang L."/>
            <person name="Guo W."/>
            <person name="Bai Y."/>
            <person name="Ruan J."/>
            <person name="Shangguan X."/>
            <person name="Mao Y."/>
            <person name="Jiang J."/>
            <person name="Zhu Y."/>
            <person name="Lei J."/>
            <person name="Kang H."/>
            <person name="Chen S."/>
            <person name="He X."/>
            <person name="Wang R."/>
            <person name="Wang Y."/>
            <person name="Chen J."/>
            <person name="Wang L."/>
            <person name="Yu S."/>
            <person name="Wang B."/>
            <person name="Wei J."/>
            <person name="Song S."/>
            <person name="Lu X."/>
            <person name="Gao Z."/>
            <person name="Gu W."/>
            <person name="Deng X."/>
            <person name="Ma D."/>
            <person name="Wang S."/>
            <person name="Liang W."/>
            <person name="Fang L."/>
            <person name="Cai C."/>
            <person name="Zhu X."/>
            <person name="Zhou B."/>
            <person name="Zhang Y."/>
            <person name="Chen Z."/>
            <person name="Xu S."/>
            <person name="Zhu R."/>
            <person name="Wang S."/>
            <person name="Zhang T."/>
            <person name="Zhao G."/>
        </authorList>
    </citation>
    <scope>NUCLEOTIDE SEQUENCE [LARGE SCALE GENOMIC DNA]</scope>
    <source>
        <strain evidence="6">cv. Xinhai21</strain>
        <tissue evidence="5">Leaf</tissue>
    </source>
</reference>
<evidence type="ECO:0000256" key="2">
    <source>
        <dbReference type="ARBA" id="ARBA00022737"/>
    </source>
</evidence>
<dbReference type="InterPro" id="IPR053192">
    <property type="entry name" value="Vacuole_Formation_Reg"/>
</dbReference>
<dbReference type="Proteomes" id="UP000239757">
    <property type="component" value="Unassembled WGS sequence"/>
</dbReference>
<dbReference type="EMBL" id="KZ665534">
    <property type="protein sequence ID" value="PPR99145.1"/>
    <property type="molecule type" value="Genomic_DNA"/>
</dbReference>
<gene>
    <name evidence="5" type="ORF">GOBAR_AA21517</name>
</gene>
<organism evidence="5 6">
    <name type="scientific">Gossypium barbadense</name>
    <name type="common">Sea Island cotton</name>
    <name type="synonym">Hibiscus barbadensis</name>
    <dbReference type="NCBI Taxonomy" id="3634"/>
    <lineage>
        <taxon>Eukaryota</taxon>
        <taxon>Viridiplantae</taxon>
        <taxon>Streptophyta</taxon>
        <taxon>Embryophyta</taxon>
        <taxon>Tracheophyta</taxon>
        <taxon>Spermatophyta</taxon>
        <taxon>Magnoliopsida</taxon>
        <taxon>eudicotyledons</taxon>
        <taxon>Gunneridae</taxon>
        <taxon>Pentapetalae</taxon>
        <taxon>rosids</taxon>
        <taxon>malvids</taxon>
        <taxon>Malvales</taxon>
        <taxon>Malvaceae</taxon>
        <taxon>Malvoideae</taxon>
        <taxon>Gossypium</taxon>
    </lineage>
</organism>
<dbReference type="PANTHER" id="PTHR32410:SF165">
    <property type="entry name" value="C1 DOMAIN FAMILY PROTEIN, PUTATIVE-RELATED"/>
    <property type="match status" value="1"/>
</dbReference>
<dbReference type="GO" id="GO:0046872">
    <property type="term" value="F:metal ion binding"/>
    <property type="evidence" value="ECO:0007669"/>
    <property type="project" value="UniProtKB-KW"/>
</dbReference>
<keyword evidence="1" id="KW-0479">Metal-binding</keyword>
<dbReference type="Pfam" id="PF03107">
    <property type="entry name" value="C1_2"/>
    <property type="match status" value="2"/>
</dbReference>
<dbReference type="AlphaFoldDB" id="A0A2P5X737"/>
<evidence type="ECO:0000256" key="1">
    <source>
        <dbReference type="ARBA" id="ARBA00022723"/>
    </source>
</evidence>
<dbReference type="InterPro" id="IPR004146">
    <property type="entry name" value="DC1"/>
</dbReference>
<evidence type="ECO:0000259" key="4">
    <source>
        <dbReference type="PROSITE" id="PS50081"/>
    </source>
</evidence>
<dbReference type="SUPFAM" id="SSF57889">
    <property type="entry name" value="Cysteine-rich domain"/>
    <property type="match status" value="2"/>
</dbReference>
<protein>
    <recommendedName>
        <fullName evidence="4">Phorbol-ester/DAG-type domain-containing protein</fullName>
    </recommendedName>
</protein>
<feature type="domain" description="Phorbol-ester/DAG-type" evidence="4">
    <location>
        <begin position="67"/>
        <end position="135"/>
    </location>
</feature>
<evidence type="ECO:0000313" key="6">
    <source>
        <dbReference type="Proteomes" id="UP000239757"/>
    </source>
</evidence>
<keyword evidence="3" id="KW-0862">Zinc</keyword>
<dbReference type="PANTHER" id="PTHR32410">
    <property type="entry name" value="CYSTEINE/HISTIDINE-RICH C1 DOMAIN FAMILY PROTEIN"/>
    <property type="match status" value="1"/>
</dbReference>
<evidence type="ECO:0000256" key="3">
    <source>
        <dbReference type="ARBA" id="ARBA00022833"/>
    </source>
</evidence>
<dbReference type="InterPro" id="IPR002219">
    <property type="entry name" value="PKC_DAG/PE"/>
</dbReference>
<dbReference type="OrthoDB" id="987089at2759"/>
<dbReference type="PROSITE" id="PS50081">
    <property type="entry name" value="ZF_DAG_PE_2"/>
    <property type="match status" value="1"/>
</dbReference>
<proteinExistence type="predicted"/>
<evidence type="ECO:0000313" key="5">
    <source>
        <dbReference type="EMBL" id="PPR99145.1"/>
    </source>
</evidence>